<dbReference type="PANTHER" id="PTHR14233">
    <property type="entry name" value="DUF914-RELATED"/>
    <property type="match status" value="1"/>
</dbReference>
<feature type="transmembrane region" description="Helical" evidence="8">
    <location>
        <begin position="258"/>
        <end position="277"/>
    </location>
</feature>
<comment type="subcellular location">
    <subcellularLocation>
        <location evidence="1">Membrane</location>
        <topology evidence="1">Multi-pass membrane protein</topology>
    </subcellularLocation>
</comment>
<dbReference type="AlphaFoldDB" id="A0A835MTY9"/>
<evidence type="ECO:0000256" key="3">
    <source>
        <dbReference type="ARBA" id="ARBA00022448"/>
    </source>
</evidence>
<name>A0A835MTY9_9ROSI</name>
<evidence type="ECO:0000256" key="8">
    <source>
        <dbReference type="SAM" id="Phobius"/>
    </source>
</evidence>
<dbReference type="Proteomes" id="UP000657918">
    <property type="component" value="Unassembled WGS sequence"/>
</dbReference>
<feature type="transmembrane region" description="Helical" evidence="8">
    <location>
        <begin position="78"/>
        <end position="99"/>
    </location>
</feature>
<dbReference type="OrthoDB" id="429955at2759"/>
<dbReference type="SUPFAM" id="SSF103481">
    <property type="entry name" value="Multidrug resistance efflux transporter EmrE"/>
    <property type="match status" value="1"/>
</dbReference>
<protein>
    <submittedName>
        <fullName evidence="9">Uncharacterized protein</fullName>
    </submittedName>
</protein>
<feature type="region of interest" description="Disordered" evidence="7">
    <location>
        <begin position="369"/>
        <end position="395"/>
    </location>
</feature>
<dbReference type="EMBL" id="JADGMS010000014">
    <property type="protein sequence ID" value="KAF9669518.1"/>
    <property type="molecule type" value="Genomic_DNA"/>
</dbReference>
<evidence type="ECO:0000256" key="2">
    <source>
        <dbReference type="ARBA" id="ARBA00007863"/>
    </source>
</evidence>
<feature type="transmembrane region" description="Helical" evidence="8">
    <location>
        <begin position="228"/>
        <end position="252"/>
    </location>
</feature>
<dbReference type="GO" id="GO:0016020">
    <property type="term" value="C:membrane"/>
    <property type="evidence" value="ECO:0007669"/>
    <property type="project" value="UniProtKB-SubCell"/>
</dbReference>
<feature type="compositionally biased region" description="Polar residues" evidence="7">
    <location>
        <begin position="383"/>
        <end position="395"/>
    </location>
</feature>
<keyword evidence="6 8" id="KW-0472">Membrane</keyword>
<feature type="transmembrane region" description="Helical" evidence="8">
    <location>
        <begin position="53"/>
        <end position="69"/>
    </location>
</feature>
<accession>A0A835MTY9</accession>
<feature type="transmembrane region" description="Helical" evidence="8">
    <location>
        <begin position="12"/>
        <end position="33"/>
    </location>
</feature>
<dbReference type="PANTHER" id="PTHR14233:SF4">
    <property type="entry name" value="SOLUTE CARRIER FAMILY 35 MEMBER F2"/>
    <property type="match status" value="1"/>
</dbReference>
<dbReference type="GO" id="GO:0022857">
    <property type="term" value="F:transmembrane transporter activity"/>
    <property type="evidence" value="ECO:0007669"/>
    <property type="project" value="InterPro"/>
</dbReference>
<keyword evidence="10" id="KW-1185">Reference proteome</keyword>
<proteinExistence type="inferred from homology"/>
<dbReference type="InterPro" id="IPR052221">
    <property type="entry name" value="SLC35F_Transporter"/>
</dbReference>
<feature type="transmembrane region" description="Helical" evidence="8">
    <location>
        <begin position="289"/>
        <end position="308"/>
    </location>
</feature>
<organism evidence="9 10">
    <name type="scientific">Salix dunnii</name>
    <dbReference type="NCBI Taxonomy" id="1413687"/>
    <lineage>
        <taxon>Eukaryota</taxon>
        <taxon>Viridiplantae</taxon>
        <taxon>Streptophyta</taxon>
        <taxon>Embryophyta</taxon>
        <taxon>Tracheophyta</taxon>
        <taxon>Spermatophyta</taxon>
        <taxon>Magnoliopsida</taxon>
        <taxon>eudicotyledons</taxon>
        <taxon>Gunneridae</taxon>
        <taxon>Pentapetalae</taxon>
        <taxon>rosids</taxon>
        <taxon>fabids</taxon>
        <taxon>Malpighiales</taxon>
        <taxon>Salicaceae</taxon>
        <taxon>Saliceae</taxon>
        <taxon>Salix</taxon>
    </lineage>
</organism>
<gene>
    <name evidence="9" type="ORF">SADUNF_Sadunf14G0115900</name>
</gene>
<feature type="transmembrane region" description="Helical" evidence="8">
    <location>
        <begin position="135"/>
        <end position="155"/>
    </location>
</feature>
<evidence type="ECO:0000256" key="7">
    <source>
        <dbReference type="SAM" id="MobiDB-lite"/>
    </source>
</evidence>
<dbReference type="Pfam" id="PF06027">
    <property type="entry name" value="SLC35F"/>
    <property type="match status" value="2"/>
</dbReference>
<keyword evidence="4 8" id="KW-0812">Transmembrane</keyword>
<reference evidence="9 10" key="1">
    <citation type="submission" date="2020-10" db="EMBL/GenBank/DDBJ databases">
        <title>Plant Genome Project.</title>
        <authorList>
            <person name="Zhang R.-G."/>
        </authorList>
    </citation>
    <scope>NUCLEOTIDE SEQUENCE [LARGE SCALE GENOMIC DNA]</scope>
    <source>
        <strain evidence="9">FAFU-HL-1</strain>
        <tissue evidence="9">Leaf</tissue>
    </source>
</reference>
<feature type="transmembrane region" description="Helical" evidence="8">
    <location>
        <begin position="105"/>
        <end position="126"/>
    </location>
</feature>
<evidence type="ECO:0000256" key="4">
    <source>
        <dbReference type="ARBA" id="ARBA00022692"/>
    </source>
</evidence>
<evidence type="ECO:0000313" key="9">
    <source>
        <dbReference type="EMBL" id="KAF9669518.1"/>
    </source>
</evidence>
<evidence type="ECO:0000256" key="1">
    <source>
        <dbReference type="ARBA" id="ARBA00004141"/>
    </source>
</evidence>
<comment type="caution">
    <text evidence="9">The sequence shown here is derived from an EMBL/GenBank/DDBJ whole genome shotgun (WGS) entry which is preliminary data.</text>
</comment>
<dbReference type="InterPro" id="IPR037185">
    <property type="entry name" value="EmrE-like"/>
</dbReference>
<evidence type="ECO:0000313" key="10">
    <source>
        <dbReference type="Proteomes" id="UP000657918"/>
    </source>
</evidence>
<sequence>MLSFKEFCTTKTLVALGLGQFLSLFITSTGFSSSELARRANCVGINAPTSQSFLNYVFLAIVYGSIMLYRKQALKAKWYYYAILSLVDVEANFLVVKAYQYTSITSVMLLDCWSIPSVMVLTWFFLSTKYRFKKIAGVVVCVAGLVMVVFSDVHAGDRYGGSNPRKGDALVIAGATLYAISNVSEEFLVKNADRVELMSLLGFFGAIISAIQIDNYRSILERNEVKSIHWSAGAALPFFGFAVAMFLFYSLVPILLKFGASIRGANPYVSVVLLLLFKPALFSCKGPCAVATASLIISGSTMLNLSLLTSDMWAVMIRIFAYHEKVDWVYYLAFAAVAAGLVIYSGGDKEEDRHSADVVDEDSVRSKHFDEEACSGNRRQKTILGSSKTGDSSKR</sequence>
<keyword evidence="3" id="KW-0813">Transport</keyword>
<dbReference type="InterPro" id="IPR009262">
    <property type="entry name" value="SLC35_F1/F2/F6"/>
</dbReference>
<evidence type="ECO:0000256" key="5">
    <source>
        <dbReference type="ARBA" id="ARBA00022989"/>
    </source>
</evidence>
<feature type="transmembrane region" description="Helical" evidence="8">
    <location>
        <begin position="328"/>
        <end position="346"/>
    </location>
</feature>
<keyword evidence="5 8" id="KW-1133">Transmembrane helix</keyword>
<evidence type="ECO:0000256" key="6">
    <source>
        <dbReference type="ARBA" id="ARBA00023136"/>
    </source>
</evidence>
<comment type="similarity">
    <text evidence="2">Belongs to the SLC35F solute transporter family.</text>
</comment>
<feature type="transmembrane region" description="Helical" evidence="8">
    <location>
        <begin position="197"/>
        <end position="216"/>
    </location>
</feature>